<dbReference type="OrthoDB" id="2909983at2759"/>
<feature type="region of interest" description="Disordered" evidence="1">
    <location>
        <begin position="434"/>
        <end position="490"/>
    </location>
</feature>
<feature type="compositionally biased region" description="Acidic residues" evidence="1">
    <location>
        <begin position="457"/>
        <end position="466"/>
    </location>
</feature>
<evidence type="ECO:0000313" key="2">
    <source>
        <dbReference type="EMBL" id="KAF5340119.1"/>
    </source>
</evidence>
<comment type="caution">
    <text evidence="2">The sequence shown here is derived from an EMBL/GenBank/DDBJ whole genome shotgun (WGS) entry which is preliminary data.</text>
</comment>
<organism evidence="2 3">
    <name type="scientific">Tetrapyrgos nigripes</name>
    <dbReference type="NCBI Taxonomy" id="182062"/>
    <lineage>
        <taxon>Eukaryota</taxon>
        <taxon>Fungi</taxon>
        <taxon>Dikarya</taxon>
        <taxon>Basidiomycota</taxon>
        <taxon>Agaricomycotina</taxon>
        <taxon>Agaricomycetes</taxon>
        <taxon>Agaricomycetidae</taxon>
        <taxon>Agaricales</taxon>
        <taxon>Marasmiineae</taxon>
        <taxon>Marasmiaceae</taxon>
        <taxon>Tetrapyrgos</taxon>
    </lineage>
</organism>
<feature type="compositionally biased region" description="Basic and acidic residues" evidence="1">
    <location>
        <begin position="481"/>
        <end position="490"/>
    </location>
</feature>
<feature type="region of interest" description="Disordered" evidence="1">
    <location>
        <begin position="132"/>
        <end position="176"/>
    </location>
</feature>
<feature type="compositionally biased region" description="Basic and acidic residues" evidence="1">
    <location>
        <begin position="1"/>
        <end position="21"/>
    </location>
</feature>
<feature type="region of interest" description="Disordered" evidence="1">
    <location>
        <begin position="1"/>
        <end position="26"/>
    </location>
</feature>
<feature type="compositionally biased region" description="Polar residues" evidence="1">
    <location>
        <begin position="434"/>
        <end position="448"/>
    </location>
</feature>
<gene>
    <name evidence="2" type="ORF">D9758_013139</name>
</gene>
<dbReference type="AlphaFoldDB" id="A0A8H5CF54"/>
<dbReference type="Proteomes" id="UP000559256">
    <property type="component" value="Unassembled WGS sequence"/>
</dbReference>
<feature type="compositionally biased region" description="Low complexity" evidence="1">
    <location>
        <begin position="148"/>
        <end position="163"/>
    </location>
</feature>
<keyword evidence="3" id="KW-1185">Reference proteome</keyword>
<feature type="compositionally biased region" description="Polar residues" evidence="1">
    <location>
        <begin position="132"/>
        <end position="141"/>
    </location>
</feature>
<sequence length="490" mass="54466">MSTQSAHRDTPSVDETEVTHDQDEDDLVEVNSTVTGTLKKQFAHEYRRHGSTKERRSWIKKNTELCCTACIQANVPCIPSQDFPRCQTCKTKKRSSCSRVAQERKERLMSVLDIDETTFEALHSWYEKSSFAKSETANANGTRKPRGAAAVATASTAARNAPTNGKSTANGKKKTVPQVLSMLKLKTKVPESRPAAVNQANQVPQQSRRVMVVVDSAPAATGMVKKPKPQPPKPSSIMKPRSTTESQRNHVRAPPISEPPKIRQSSAKPPTGRNHPASQSTNSNHSSSKDRVRPIRKGSVPAIPAKFRDLDRENSEEEEEEEQGEGNDSGDDGYEEEGQRNHEDEVDYNEVNETLRIKQEMINDQVAALSPTAMTRTEQMKSFIQLHVYKRKLELGMRQVPPGSALRDTLGDVVTGLGNLASVHLDAMALGFEQGSTLPSPKSSQAGSNRRPRSQVIDDEIDEIDELPERKGPARKKFRKEVRFSRIRED</sequence>
<feature type="compositionally biased region" description="Low complexity" evidence="1">
    <location>
        <begin position="194"/>
        <end position="206"/>
    </location>
</feature>
<proteinExistence type="predicted"/>
<name>A0A8H5CF54_9AGAR</name>
<evidence type="ECO:0000256" key="1">
    <source>
        <dbReference type="SAM" id="MobiDB-lite"/>
    </source>
</evidence>
<evidence type="ECO:0000313" key="3">
    <source>
        <dbReference type="Proteomes" id="UP000559256"/>
    </source>
</evidence>
<dbReference type="EMBL" id="JAACJM010000179">
    <property type="protein sequence ID" value="KAF5340119.1"/>
    <property type="molecule type" value="Genomic_DNA"/>
</dbReference>
<reference evidence="2 3" key="1">
    <citation type="journal article" date="2020" name="ISME J.">
        <title>Uncovering the hidden diversity of litter-decomposition mechanisms in mushroom-forming fungi.</title>
        <authorList>
            <person name="Floudas D."/>
            <person name="Bentzer J."/>
            <person name="Ahren D."/>
            <person name="Johansson T."/>
            <person name="Persson P."/>
            <person name="Tunlid A."/>
        </authorList>
    </citation>
    <scope>NUCLEOTIDE SEQUENCE [LARGE SCALE GENOMIC DNA]</scope>
    <source>
        <strain evidence="2 3">CBS 291.85</strain>
    </source>
</reference>
<feature type="compositionally biased region" description="Acidic residues" evidence="1">
    <location>
        <begin position="314"/>
        <end position="336"/>
    </location>
</feature>
<accession>A0A8H5CF54</accession>
<protein>
    <submittedName>
        <fullName evidence="2">Uncharacterized protein</fullName>
    </submittedName>
</protein>
<feature type="region of interest" description="Disordered" evidence="1">
    <location>
        <begin position="188"/>
        <end position="348"/>
    </location>
</feature>